<dbReference type="Gene3D" id="2.160.20.10">
    <property type="entry name" value="Single-stranded right-handed beta-helix, Pectin lyase-like"/>
    <property type="match status" value="1"/>
</dbReference>
<feature type="domain" description="Filamentous haemagglutinin FhaB/tRNA nuclease CdiA-like TPS" evidence="1">
    <location>
        <begin position="56"/>
        <end position="177"/>
    </location>
</feature>
<dbReference type="Pfam" id="PF05860">
    <property type="entry name" value="TPS"/>
    <property type="match status" value="1"/>
</dbReference>
<dbReference type="EMBL" id="SSOD01000003">
    <property type="protein sequence ID" value="THF63403.1"/>
    <property type="molecule type" value="Genomic_DNA"/>
</dbReference>
<evidence type="ECO:0000313" key="3">
    <source>
        <dbReference type="Proteomes" id="UP000307956"/>
    </source>
</evidence>
<dbReference type="InterPro" id="IPR025157">
    <property type="entry name" value="Hemagglutinin_rpt"/>
</dbReference>
<comment type="caution">
    <text evidence="2">The sequence shown here is derived from an EMBL/GenBank/DDBJ whole genome shotgun (WGS) entry which is preliminary data.</text>
</comment>
<dbReference type="InterPro" id="IPR011050">
    <property type="entry name" value="Pectin_lyase_fold/virulence"/>
</dbReference>
<dbReference type="SMART" id="SM00912">
    <property type="entry name" value="Haemagg_act"/>
    <property type="match status" value="1"/>
</dbReference>
<dbReference type="NCBIfam" id="TIGR01901">
    <property type="entry name" value="adhes_NPXG"/>
    <property type="match status" value="1"/>
</dbReference>
<sequence length="2748" mass="283568">MKNSAAPLLETPMNLHSPVCRTIAWVLTATLILNPMGSALAQVTVASGATTLGQAGNGVPVVNIAAPNTRGLSHNRFTDYNVGSQGLILNNATAALQNTQLGGHIVGNPNLGGRAANLILNEVTGGRPSQLNGYTEIAGQAARLVVANPWGISCNGCGFLNTPRVTLTTGTPRIEDGWLAGFRVEGGEIAIDGAGLNAGNIDQFDLVTRSARINADLYARRLNVIAGRNDVNADDLSATALAADGNAPLLAIDSAALGGMYANSIMLLGTETGVGVRLAGDMAASAGDIRIDVNGRLSVANAAAQGRIDVHAGSVETQGQMYAGSRLELTARGDLLNQAALAARDAIVLSSGETLTNLGHVEAGVNADGTRNAVGDVQLDGKDIRNGGSVAASRELKVTATETLDNGDGLLTAVGQLLLAAAQIDNRSGEISGLGPLTLSAASLDNRAGRIISRDQLGLTLDSTNNQGGLLSGWEGLTLTGDSLDNRQLGTLSSSNGDISVLLSGDLLNSGQGAVAAAGRLDLGAANLDNSGEGILSSGKGQTLTIGATLDNRGGQIDSGADLAIEAERLDNRDGRLLATKALEIVGGELDNAAGRIGTDAAARLELSGSLGNAGGQLASGGPLQIEADTMDNHGGALASQGTLEIDAASLDNAAGTVAANGALDVTVEGDVDNSADGLIYSRDATLHLAAGELDNQGGSLQSKGLLSLDLGGDLLNAGGTLLSQTGDAKVRAGNFDNRQGTFASVKGTAHAILSGWLKNGVAGQGGGGLIQGQQLDLTAGGSLFNDGGRIHALGAGGMDLRLTGALDNRQGIIESGGTLALSAASLDNQGGQVRALGGGDETETAVVLDGLLDNQGGILETANHDLTLSIGSLANQGGRLLHAGSGGFGIASARVTEAGGHILTQGDLTLDAASWTNSGTLQARNLTLKVGTFSQTADGQVLATKSLTGSGGNWTNDGLIASDGTLSLVLTGGYGGKGRLTSVGDLGLTAASLDLASAGLIAAKGKATFGFSGKADNRGRITATSDLAFSAAELDNRGTLGSAKHLTLDAPDLLNEEGLIFSGEDMALRVDRFTNRHADVYTLGGLLITGAGENGSAEKVENRSGSIESVGDMDIRAQTLENTVDVFEISRKLLSGYVAIRCHDCEHDYYTVDYFVRENYQTEIKADESSFITAGGNFSFTGATFANRLSTVSAAGDIAIETGHFSNEGAMSGTIERTRIFRHDNIRDKYVSPFARNQVYQYNQRNNPDFPNAYYVDGGGNLRLAIANLFAFPGLGDEDNIRYGVVYRDAVTGGNVSIPFSVSSIVNPLPGGGLPQSQYNPNNLMEFPAEGNSLKLMSDLEVSTSGGDGSHAVIQAGGSVSITAGESLDNGVISHDYTSEQDSEKHDTVPVASVTTTVVQLNPQLPPDLSQQAVNPLTLPGFSLPSGENGLFRLSGEGGSDAGQAGNGMPAGNASQPHKYVVETNPALTELANFLGSDYLLNLLGEDGDTTWRRLGDGLYEQRLIREAVVARTGQRFLAGLTSDEALYRYLMDNAIASKEALDLSVGVGLTAEQVAALTHDIVWLEAMEVNGEEVLVPVLYLAQAEGRLAPTGALIQGRDVDLISGGTLANRGTLRATEDLSASAGLVVNGGLMEAGGRLSVLAADSVINTRGGLLTGRDVDVTALSGDLINERTVTAFTAQASGLTFTHSLVDAAARIEAAGDLALSAGRDLYNVGSVLDAGGAMDLSAGRHLVIAAAEDRQSSVARTPRTRRTSEHVTQLGAEVSAGGSLAMVAGQDLAVIASQVKAGGDALLLAGGDATLAAAADVSHTDYRYKGSSKKIHRETLSVRQQQTEVQAGGNLTVAAGQDLTVVASAAQAGEEAYLYAGGELALLAAANQDYYLYDKKKKGSFGSKKTRRDEVTTVTQVGSQVSAGTDLTLESGGDQTYQVAKLASLGDLTLESGGEIAFEGVKDLKQESHEKSSSSWAWTSAKGKGKTDETLRQSELVAGGELAIRAAGRINIEVKEVNAQTVTQTIDALVQAEPQLAWLKEMEARGDVDWQRVKEVHDSFKYSHSGLGAGLALVIAIVVTVLTWGAASAAIGSMASATAGSGTAMAAGLSATATASAVSAGWANVALTAAATSAASNMAINTINNGGDLGKALEQSFSEDALKGYATSAIVAGITAGYIDGALGGKTDPVTGKVSGFNLSDFSDVGRFAVHQAARAGVSATVGTAINGGSFSDNLATALTAAAVHTVSAAAFNQVGNLPLENGSFEKIAVKALVGGLISQAATGDFATGALAAGANEALVEDLAALVDHDPQLLSMASQLVGAVSSAVSGGDPQLAADIANYDTQYNRQLHPKEIAFLADGERVLRYIEYMEERGVSLTETEARQALDRYGAAMADVGWTSVNGRDAATEAFILTEAAKVPDAYVDNDGKFHKLFSVTAEEYRNELINLKPLFSAYENNTEVRSYLENNFDPERLTNWATDYQAGQLAGYEDASKNASLLEDMRTLLSALVEAPAYIKEALLSDETGPFDDAQMQSYYQTLLKLQGRGVEAGYISEYDWATTQRLTVIGLPLSEVGGVLAAKGLGKVLGSVADSKAARAGNLPDNTPAWVNSTVDRQSTGIEWGKGIQNQGMPWEDYLASQLPSGTRLPQGFKTFDFYDASTGTAISAKTLDTTTAAKIANPNQIYSSLKGNVDAVANFDSYALNNVPLNKNMIGVRELYVAVPSGTTSAQWVQINRAIEYGKSQGVNVVISSIK</sequence>
<organism evidence="2 3">
    <name type="scientific">Pseudothauera rhizosphaerae</name>
    <dbReference type="NCBI Taxonomy" id="2565932"/>
    <lineage>
        <taxon>Bacteria</taxon>
        <taxon>Pseudomonadati</taxon>
        <taxon>Pseudomonadota</taxon>
        <taxon>Betaproteobacteria</taxon>
        <taxon>Rhodocyclales</taxon>
        <taxon>Zoogloeaceae</taxon>
        <taxon>Pseudothauera</taxon>
    </lineage>
</organism>
<dbReference type="Pfam" id="PF21111">
    <property type="entry name" value="CDI_toxin_EC869_like"/>
    <property type="match status" value="1"/>
</dbReference>
<reference evidence="2 3" key="1">
    <citation type="submission" date="2019-04" db="EMBL/GenBank/DDBJ databases">
        <title>Azoarcus rhizosphaerae sp. nov. isolated from rhizosphere of Ficus religiosa.</title>
        <authorList>
            <person name="Lin S.-Y."/>
            <person name="Hameed A."/>
            <person name="Hsu Y.-H."/>
            <person name="Young C.-C."/>
        </authorList>
    </citation>
    <scope>NUCLEOTIDE SEQUENCE [LARGE SCALE GENOMIC DNA]</scope>
    <source>
        <strain evidence="2 3">CC-YHH848</strain>
    </source>
</reference>
<dbReference type="Gene3D" id="3.40.1350.110">
    <property type="match status" value="1"/>
</dbReference>
<evidence type="ECO:0000313" key="2">
    <source>
        <dbReference type="EMBL" id="THF63403.1"/>
    </source>
</evidence>
<gene>
    <name evidence="2" type="ORF">E6O51_04920</name>
</gene>
<dbReference type="InterPro" id="IPR010069">
    <property type="entry name" value="CdiA_FHA1_rpt"/>
</dbReference>
<dbReference type="NCBIfam" id="TIGR01731">
    <property type="entry name" value="fil_hemag_20aa"/>
    <property type="match status" value="24"/>
</dbReference>
<accession>A0A4V3WBJ6</accession>
<dbReference type="GO" id="GO:0004530">
    <property type="term" value="F:deoxyribonuclease I activity"/>
    <property type="evidence" value="ECO:0007669"/>
    <property type="project" value="InterPro"/>
</dbReference>
<name>A0A4V3WBJ6_9RHOO</name>
<dbReference type="InterPro" id="IPR006915">
    <property type="entry name" value="DUF637_hemagglutn_put"/>
</dbReference>
<dbReference type="InterPro" id="IPR008638">
    <property type="entry name" value="FhaB/CdiA-like_TPS"/>
</dbReference>
<protein>
    <submittedName>
        <fullName evidence="2">Filamentous hemagglutinin N-terminal domain-containing protein</fullName>
    </submittedName>
</protein>
<dbReference type="InterPro" id="IPR008619">
    <property type="entry name" value="Filamentous_hemagglutn_rpt"/>
</dbReference>
<dbReference type="Proteomes" id="UP000307956">
    <property type="component" value="Unassembled WGS sequence"/>
</dbReference>
<dbReference type="CDD" id="cd13444">
    <property type="entry name" value="CDI_toxin_EC869_like"/>
    <property type="match status" value="1"/>
</dbReference>
<dbReference type="OrthoDB" id="5666689at2"/>
<proteinExistence type="predicted"/>
<keyword evidence="3" id="KW-1185">Reference proteome</keyword>
<dbReference type="Pfam" id="PF04830">
    <property type="entry name" value="DUF637"/>
    <property type="match status" value="1"/>
</dbReference>
<dbReference type="RefSeq" id="WP_136383854.1">
    <property type="nucleotide sequence ID" value="NZ_SSOD01000003.1"/>
</dbReference>
<dbReference type="SUPFAM" id="SSF51126">
    <property type="entry name" value="Pectin lyase-like"/>
    <property type="match status" value="1"/>
</dbReference>
<dbReference type="Pfam" id="PF13332">
    <property type="entry name" value="Fil_haemagg_2"/>
    <property type="match status" value="3"/>
</dbReference>
<dbReference type="Pfam" id="PF05594">
    <property type="entry name" value="Fil_haemagg"/>
    <property type="match status" value="14"/>
</dbReference>
<dbReference type="InterPro" id="IPR012334">
    <property type="entry name" value="Pectin_lyas_fold"/>
</dbReference>
<dbReference type="InterPro" id="IPR033799">
    <property type="entry name" value="CdiA_EC869-like"/>
</dbReference>
<evidence type="ECO:0000259" key="1">
    <source>
        <dbReference type="SMART" id="SM00912"/>
    </source>
</evidence>